<accession>X1V964</accession>
<dbReference type="SUPFAM" id="SSF51338">
    <property type="entry name" value="Composite domain of metallo-dependent hydrolases"/>
    <property type="match status" value="1"/>
</dbReference>
<evidence type="ECO:0000256" key="1">
    <source>
        <dbReference type="ARBA" id="ARBA00022801"/>
    </source>
</evidence>
<dbReference type="Gene3D" id="2.30.40.10">
    <property type="entry name" value="Urease, subunit C, domain 1"/>
    <property type="match status" value="1"/>
</dbReference>
<dbReference type="GO" id="GO:0006046">
    <property type="term" value="P:N-acetylglucosamine catabolic process"/>
    <property type="evidence" value="ECO:0007669"/>
    <property type="project" value="TreeGrafter"/>
</dbReference>
<dbReference type="InterPro" id="IPR011059">
    <property type="entry name" value="Metal-dep_hydrolase_composite"/>
</dbReference>
<comment type="caution">
    <text evidence="2">The sequence shown here is derived from an EMBL/GenBank/DDBJ whole genome shotgun (WGS) entry which is preliminary data.</text>
</comment>
<organism evidence="2">
    <name type="scientific">marine sediment metagenome</name>
    <dbReference type="NCBI Taxonomy" id="412755"/>
    <lineage>
        <taxon>unclassified sequences</taxon>
        <taxon>metagenomes</taxon>
        <taxon>ecological metagenomes</taxon>
    </lineage>
</organism>
<sequence length="85" mass="9029">MATCLYGARVLTPTSVLEQGTVVVGNDGRIAYVGAQDSAPRVDGLHLDLRGRILAPGFIDIHQQGGNRISFTLAPDRLGEAQEVL</sequence>
<dbReference type="PANTHER" id="PTHR11113">
    <property type="entry name" value="N-ACETYLGLUCOSAMINE-6-PHOSPHATE DEACETYLASE"/>
    <property type="match status" value="1"/>
</dbReference>
<name>X1V964_9ZZZZ</name>
<reference evidence="2" key="1">
    <citation type="journal article" date="2014" name="Front. Microbiol.">
        <title>High frequency of phylogenetically diverse reductive dehalogenase-homologous genes in deep subseafloor sedimentary metagenomes.</title>
        <authorList>
            <person name="Kawai M."/>
            <person name="Futagami T."/>
            <person name="Toyoda A."/>
            <person name="Takaki Y."/>
            <person name="Nishi S."/>
            <person name="Hori S."/>
            <person name="Arai W."/>
            <person name="Tsubouchi T."/>
            <person name="Morono Y."/>
            <person name="Uchiyama I."/>
            <person name="Ito T."/>
            <person name="Fujiyama A."/>
            <person name="Inagaki F."/>
            <person name="Takami H."/>
        </authorList>
    </citation>
    <scope>NUCLEOTIDE SEQUENCE</scope>
    <source>
        <strain evidence="2">Expedition CK06-06</strain>
    </source>
</reference>
<feature type="non-terminal residue" evidence="2">
    <location>
        <position position="85"/>
    </location>
</feature>
<evidence type="ECO:0008006" key="3">
    <source>
        <dbReference type="Google" id="ProtNLM"/>
    </source>
</evidence>
<dbReference type="Gene3D" id="3.20.20.140">
    <property type="entry name" value="Metal-dependent hydrolases"/>
    <property type="match status" value="1"/>
</dbReference>
<proteinExistence type="predicted"/>
<dbReference type="EMBL" id="BARW01029767">
    <property type="protein sequence ID" value="GAJ13047.1"/>
    <property type="molecule type" value="Genomic_DNA"/>
</dbReference>
<protein>
    <recommendedName>
        <fullName evidence="3">Amidohydrolase 3 domain-containing protein</fullName>
    </recommendedName>
</protein>
<dbReference type="GO" id="GO:0008448">
    <property type="term" value="F:N-acetylglucosamine-6-phosphate deacetylase activity"/>
    <property type="evidence" value="ECO:0007669"/>
    <property type="project" value="TreeGrafter"/>
</dbReference>
<evidence type="ECO:0000313" key="2">
    <source>
        <dbReference type="EMBL" id="GAJ13047.1"/>
    </source>
</evidence>
<gene>
    <name evidence="2" type="ORF">S12H4_47752</name>
</gene>
<dbReference type="PANTHER" id="PTHR11113:SF14">
    <property type="entry name" value="N-ACETYLGLUCOSAMINE-6-PHOSPHATE DEACETYLASE"/>
    <property type="match status" value="1"/>
</dbReference>
<keyword evidence="1" id="KW-0378">Hydrolase</keyword>
<dbReference type="AlphaFoldDB" id="X1V964"/>